<dbReference type="GO" id="GO:0046983">
    <property type="term" value="F:protein dimerization activity"/>
    <property type="evidence" value="ECO:0007669"/>
    <property type="project" value="InterPro"/>
</dbReference>
<dbReference type="Pfam" id="PF02518">
    <property type="entry name" value="HATPase_c"/>
    <property type="match status" value="1"/>
</dbReference>
<dbReference type="GO" id="GO:0000155">
    <property type="term" value="F:phosphorelay sensor kinase activity"/>
    <property type="evidence" value="ECO:0007669"/>
    <property type="project" value="InterPro"/>
</dbReference>
<dbReference type="Pfam" id="PF07730">
    <property type="entry name" value="HisKA_3"/>
    <property type="match status" value="1"/>
</dbReference>
<evidence type="ECO:0000256" key="9">
    <source>
        <dbReference type="SAM" id="MobiDB-lite"/>
    </source>
</evidence>
<dbReference type="STRING" id="1079994.SAMN04488565_2385"/>
<evidence type="ECO:0000313" key="14">
    <source>
        <dbReference type="Proteomes" id="UP000182690"/>
    </source>
</evidence>
<name>A0A1H1A6T6_9MICO</name>
<evidence type="ECO:0000256" key="1">
    <source>
        <dbReference type="ARBA" id="ARBA00000085"/>
    </source>
</evidence>
<dbReference type="InterPro" id="IPR050482">
    <property type="entry name" value="Sensor_HK_TwoCompSys"/>
</dbReference>
<evidence type="ECO:0000259" key="12">
    <source>
        <dbReference type="Pfam" id="PF07730"/>
    </source>
</evidence>
<keyword evidence="10" id="KW-0472">Membrane</keyword>
<keyword evidence="3" id="KW-0597">Phosphoprotein</keyword>
<feature type="transmembrane region" description="Helical" evidence="10">
    <location>
        <begin position="72"/>
        <end position="93"/>
    </location>
</feature>
<dbReference type="Proteomes" id="UP000182690">
    <property type="component" value="Unassembled WGS sequence"/>
</dbReference>
<dbReference type="eggNOG" id="COG4585">
    <property type="taxonomic scope" value="Bacteria"/>
</dbReference>
<evidence type="ECO:0000256" key="7">
    <source>
        <dbReference type="ARBA" id="ARBA00022840"/>
    </source>
</evidence>
<dbReference type="GO" id="GO:0016020">
    <property type="term" value="C:membrane"/>
    <property type="evidence" value="ECO:0007669"/>
    <property type="project" value="InterPro"/>
</dbReference>
<organism evidence="13 14">
    <name type="scientific">Leucobacter chromiiresistens</name>
    <dbReference type="NCBI Taxonomy" id="1079994"/>
    <lineage>
        <taxon>Bacteria</taxon>
        <taxon>Bacillati</taxon>
        <taxon>Actinomycetota</taxon>
        <taxon>Actinomycetes</taxon>
        <taxon>Micrococcales</taxon>
        <taxon>Microbacteriaceae</taxon>
        <taxon>Leucobacter</taxon>
    </lineage>
</organism>
<evidence type="ECO:0000256" key="6">
    <source>
        <dbReference type="ARBA" id="ARBA00022777"/>
    </source>
</evidence>
<feature type="domain" description="Histidine kinase/HSP90-like ATPase" evidence="11">
    <location>
        <begin position="351"/>
        <end position="446"/>
    </location>
</feature>
<keyword evidence="8" id="KW-0902">Two-component regulatory system</keyword>
<dbReference type="EC" id="2.7.13.3" evidence="2"/>
<accession>A0A1H1A6T6</accession>
<dbReference type="AlphaFoldDB" id="A0A1H1A6T6"/>
<feature type="transmembrane region" description="Helical" evidence="10">
    <location>
        <begin position="29"/>
        <end position="52"/>
    </location>
</feature>
<evidence type="ECO:0000259" key="11">
    <source>
        <dbReference type="Pfam" id="PF02518"/>
    </source>
</evidence>
<dbReference type="CDD" id="cd16917">
    <property type="entry name" value="HATPase_UhpB-NarQ-NarX-like"/>
    <property type="match status" value="1"/>
</dbReference>
<evidence type="ECO:0000256" key="2">
    <source>
        <dbReference type="ARBA" id="ARBA00012438"/>
    </source>
</evidence>
<feature type="region of interest" description="Disordered" evidence="9">
    <location>
        <begin position="449"/>
        <end position="472"/>
    </location>
</feature>
<feature type="transmembrane region" description="Helical" evidence="10">
    <location>
        <begin position="188"/>
        <end position="207"/>
    </location>
</feature>
<evidence type="ECO:0000256" key="4">
    <source>
        <dbReference type="ARBA" id="ARBA00022679"/>
    </source>
</evidence>
<feature type="transmembrane region" description="Helical" evidence="10">
    <location>
        <begin position="100"/>
        <end position="129"/>
    </location>
</feature>
<dbReference type="InterPro" id="IPR011712">
    <property type="entry name" value="Sig_transdc_His_kin_sub3_dim/P"/>
</dbReference>
<comment type="catalytic activity">
    <reaction evidence="1">
        <text>ATP + protein L-histidine = ADP + protein N-phospho-L-histidine.</text>
        <dbReference type="EC" id="2.7.13.3"/>
    </reaction>
</comment>
<feature type="transmembrane region" description="Helical" evidence="10">
    <location>
        <begin position="141"/>
        <end position="160"/>
    </location>
</feature>
<evidence type="ECO:0000313" key="13">
    <source>
        <dbReference type="EMBL" id="SDQ35364.1"/>
    </source>
</evidence>
<gene>
    <name evidence="13" type="ORF">SAMN04488565_2385</name>
</gene>
<keyword evidence="10" id="KW-0812">Transmembrane</keyword>
<dbReference type="InterPro" id="IPR003594">
    <property type="entry name" value="HATPase_dom"/>
</dbReference>
<dbReference type="EMBL" id="FNKB01000001">
    <property type="protein sequence ID" value="SDQ35364.1"/>
    <property type="molecule type" value="Genomic_DNA"/>
</dbReference>
<dbReference type="SUPFAM" id="SSF55874">
    <property type="entry name" value="ATPase domain of HSP90 chaperone/DNA topoisomerase II/histidine kinase"/>
    <property type="match status" value="1"/>
</dbReference>
<reference evidence="13 14" key="1">
    <citation type="submission" date="2016-10" db="EMBL/GenBank/DDBJ databases">
        <authorList>
            <person name="de Groot N.N."/>
        </authorList>
    </citation>
    <scope>NUCLEOTIDE SEQUENCE [LARGE SCALE GENOMIC DNA]</scope>
    <source>
        <strain evidence="13 14">DSM 22788</strain>
    </source>
</reference>
<dbReference type="OrthoDB" id="227596at2"/>
<dbReference type="PANTHER" id="PTHR24421">
    <property type="entry name" value="NITRATE/NITRITE SENSOR PROTEIN NARX-RELATED"/>
    <property type="match status" value="1"/>
</dbReference>
<dbReference type="Gene3D" id="3.30.565.10">
    <property type="entry name" value="Histidine kinase-like ATPase, C-terminal domain"/>
    <property type="match status" value="1"/>
</dbReference>
<protein>
    <recommendedName>
        <fullName evidence="2">histidine kinase</fullName>
        <ecNumber evidence="2">2.7.13.3</ecNumber>
    </recommendedName>
</protein>
<dbReference type="GO" id="GO:0005524">
    <property type="term" value="F:ATP binding"/>
    <property type="evidence" value="ECO:0007669"/>
    <property type="project" value="UniProtKB-KW"/>
</dbReference>
<evidence type="ECO:0000256" key="10">
    <source>
        <dbReference type="SAM" id="Phobius"/>
    </source>
</evidence>
<dbReference type="Gene3D" id="1.20.5.1930">
    <property type="match status" value="1"/>
</dbReference>
<feature type="domain" description="Signal transduction histidine kinase subgroup 3 dimerisation and phosphoacceptor" evidence="12">
    <location>
        <begin position="241"/>
        <end position="306"/>
    </location>
</feature>
<evidence type="ECO:0000256" key="5">
    <source>
        <dbReference type="ARBA" id="ARBA00022741"/>
    </source>
</evidence>
<sequence length="472" mass="49959">MNGMTPDAEVRLPRPPGVIRRAFAAHPRAVDITIVVWYFIGSALGFTLDIATSTTWDEATGSSTWEGVPAHLMWPWVLIAILRVLIIAAALLFRRRFPLVGLIVIVVVTFGEQGIQALANGVALMFLLYAVPVYRSVAAGWVAYGIAVAASLLQSALSFWRGSANFEATSPANLLAAESTSVQSIGELITISIISAVWLLAILMLGINLGNRRRYIAAVIDRAHQLARERDQLAQLAVAEERSRIAREMHDIVAHSVSVMIALSEGAARASERAPEAAADAMRRSAETGRTALAEMRRLLGALHSSGEEADLLPQPGVEDLPQLVEGFSKAGLLVTLDVQGSAAGDRGQDLAVYRVVQEGLTNVLRYAGTGARVRVTLDREADRTTVLVRDYGPAPGAPPPVAGLGSGRGLAGLAERARVFGGKIESGPVPAGSGGGWRLWAVLPVSAAASGADEPSTPPRDSSERSPDGNR</sequence>
<evidence type="ECO:0000256" key="3">
    <source>
        <dbReference type="ARBA" id="ARBA00022553"/>
    </source>
</evidence>
<dbReference type="PANTHER" id="PTHR24421:SF10">
    <property type="entry name" value="NITRATE_NITRITE SENSOR PROTEIN NARQ"/>
    <property type="match status" value="1"/>
</dbReference>
<keyword evidence="5" id="KW-0547">Nucleotide-binding</keyword>
<keyword evidence="6 13" id="KW-0418">Kinase</keyword>
<feature type="compositionally biased region" description="Basic and acidic residues" evidence="9">
    <location>
        <begin position="462"/>
        <end position="472"/>
    </location>
</feature>
<evidence type="ECO:0000256" key="8">
    <source>
        <dbReference type="ARBA" id="ARBA00023012"/>
    </source>
</evidence>
<dbReference type="InterPro" id="IPR036890">
    <property type="entry name" value="HATPase_C_sf"/>
</dbReference>
<keyword evidence="7" id="KW-0067">ATP-binding</keyword>
<keyword evidence="10" id="KW-1133">Transmembrane helix</keyword>
<proteinExistence type="predicted"/>
<keyword evidence="4" id="KW-0808">Transferase</keyword>